<evidence type="ECO:0000313" key="2">
    <source>
        <dbReference type="Proteomes" id="UP001432322"/>
    </source>
</evidence>
<dbReference type="EMBL" id="BTSY01000001">
    <property type="protein sequence ID" value="GMT11784.1"/>
    <property type="molecule type" value="Genomic_DNA"/>
</dbReference>
<proteinExistence type="predicted"/>
<feature type="non-terminal residue" evidence="1">
    <location>
        <position position="1"/>
    </location>
</feature>
<evidence type="ECO:0000313" key="1">
    <source>
        <dbReference type="EMBL" id="GMT11784.1"/>
    </source>
</evidence>
<sequence>VVCIRAPCPPLPACVPASSGPSCMTIKCAANSTCVDLPTGSVCQPIGECCRVRQIITLLYKNPSSLSVQQVVCKRAPCPPVAACVPVGPSCMTMKCAANTTCVDLPTGSVCQPNGSSNSTNPCAAMTCPVGQVCEAKTVNCLVAPCPPIAECVTRTANSSSCLFIKCSAGFECRNGDKGETCYPVVVPPTSNVCTNHTCPLGQKCTVIQV</sequence>
<feature type="non-terminal residue" evidence="1">
    <location>
        <position position="210"/>
    </location>
</feature>
<dbReference type="AlphaFoldDB" id="A0AAV5V1F4"/>
<evidence type="ECO:0008006" key="3">
    <source>
        <dbReference type="Google" id="ProtNLM"/>
    </source>
</evidence>
<keyword evidence="2" id="KW-1185">Reference proteome</keyword>
<gene>
    <name evidence="1" type="ORF">PFISCL1PPCAC_3081</name>
</gene>
<accession>A0AAV5V1F4</accession>
<protein>
    <recommendedName>
        <fullName evidence="3">Prespore protein Dp87</fullName>
    </recommendedName>
</protein>
<name>A0AAV5V1F4_9BILA</name>
<reference evidence="1" key="1">
    <citation type="submission" date="2023-10" db="EMBL/GenBank/DDBJ databases">
        <title>Genome assembly of Pristionchus species.</title>
        <authorList>
            <person name="Yoshida K."/>
            <person name="Sommer R.J."/>
        </authorList>
    </citation>
    <scope>NUCLEOTIDE SEQUENCE</scope>
    <source>
        <strain evidence="1">RS5133</strain>
    </source>
</reference>
<comment type="caution">
    <text evidence="1">The sequence shown here is derived from an EMBL/GenBank/DDBJ whole genome shotgun (WGS) entry which is preliminary data.</text>
</comment>
<organism evidence="1 2">
    <name type="scientific">Pristionchus fissidentatus</name>
    <dbReference type="NCBI Taxonomy" id="1538716"/>
    <lineage>
        <taxon>Eukaryota</taxon>
        <taxon>Metazoa</taxon>
        <taxon>Ecdysozoa</taxon>
        <taxon>Nematoda</taxon>
        <taxon>Chromadorea</taxon>
        <taxon>Rhabditida</taxon>
        <taxon>Rhabditina</taxon>
        <taxon>Diplogasteromorpha</taxon>
        <taxon>Diplogasteroidea</taxon>
        <taxon>Neodiplogasteridae</taxon>
        <taxon>Pristionchus</taxon>
    </lineage>
</organism>
<dbReference type="Proteomes" id="UP001432322">
    <property type="component" value="Unassembled WGS sequence"/>
</dbReference>